<dbReference type="OrthoDB" id="5338458at2759"/>
<gene>
    <name evidence="3" type="ORF">K402DRAFT_425618</name>
</gene>
<feature type="region of interest" description="Disordered" evidence="1">
    <location>
        <begin position="279"/>
        <end position="302"/>
    </location>
</feature>
<dbReference type="InterPro" id="IPR021264">
    <property type="entry name" value="AFUB_079030/YDR124W-like"/>
</dbReference>
<evidence type="ECO:0000313" key="3">
    <source>
        <dbReference type="EMBL" id="KAF1981151.1"/>
    </source>
</evidence>
<feature type="compositionally biased region" description="Low complexity" evidence="1">
    <location>
        <begin position="644"/>
        <end position="668"/>
    </location>
</feature>
<feature type="region of interest" description="Disordered" evidence="1">
    <location>
        <begin position="417"/>
        <end position="451"/>
    </location>
</feature>
<dbReference type="PANTHER" id="PTHR36102:SF1">
    <property type="entry name" value="YDR124W-LIKE HELICAL BUNDLE DOMAIN-CONTAINING PROTEIN"/>
    <property type="match status" value="1"/>
</dbReference>
<name>A0A6G1GJR5_9PEZI</name>
<evidence type="ECO:0000259" key="2">
    <source>
        <dbReference type="Pfam" id="PF11001"/>
    </source>
</evidence>
<organism evidence="3 4">
    <name type="scientific">Aulographum hederae CBS 113979</name>
    <dbReference type="NCBI Taxonomy" id="1176131"/>
    <lineage>
        <taxon>Eukaryota</taxon>
        <taxon>Fungi</taxon>
        <taxon>Dikarya</taxon>
        <taxon>Ascomycota</taxon>
        <taxon>Pezizomycotina</taxon>
        <taxon>Dothideomycetes</taxon>
        <taxon>Pleosporomycetidae</taxon>
        <taxon>Aulographales</taxon>
        <taxon>Aulographaceae</taxon>
    </lineage>
</organism>
<evidence type="ECO:0000256" key="1">
    <source>
        <dbReference type="SAM" id="MobiDB-lite"/>
    </source>
</evidence>
<feature type="domain" description="Subtelomeric hrmA-associated cluster protein AFUB-079030/YDR124W-like helical bundle" evidence="2">
    <location>
        <begin position="232"/>
        <end position="388"/>
    </location>
</feature>
<keyword evidence="4" id="KW-1185">Reference proteome</keyword>
<dbReference type="EMBL" id="ML977206">
    <property type="protein sequence ID" value="KAF1981151.1"/>
    <property type="molecule type" value="Genomic_DNA"/>
</dbReference>
<proteinExistence type="predicted"/>
<dbReference type="PANTHER" id="PTHR36102">
    <property type="entry name" value="CHROMOSOME 10, WHOLE GENOME SHOTGUN SEQUENCE"/>
    <property type="match status" value="1"/>
</dbReference>
<feature type="region of interest" description="Disordered" evidence="1">
    <location>
        <begin position="1"/>
        <end position="30"/>
    </location>
</feature>
<dbReference type="InterPro" id="IPR047092">
    <property type="entry name" value="AFUB_07903/YDR124W-like_hel"/>
</dbReference>
<dbReference type="Pfam" id="PF11001">
    <property type="entry name" value="AFUB_07903_YDR124W_hel"/>
    <property type="match status" value="1"/>
</dbReference>
<feature type="region of interest" description="Disordered" evidence="1">
    <location>
        <begin position="642"/>
        <end position="676"/>
    </location>
</feature>
<feature type="compositionally biased region" description="Basic and acidic residues" evidence="1">
    <location>
        <begin position="422"/>
        <end position="432"/>
    </location>
</feature>
<dbReference type="AlphaFoldDB" id="A0A6G1GJR5"/>
<sequence length="676" mass="75829">MVVYRPNPGASQKPGENQPPPERATNLSPSEKRAIAGARHVAKEQDLSCQLERTHLAAEDHEVEDDAVVQAVLKQLGLSKPARVVCFVLDDATGTLRESHLSKNVGKDRQRLIRDFDNGLQCASVGLTSQSTQPGDGLSFDSGFGSVVGQDTVQSDVTSRRSSVTSSAYPRQGSTRRSLQQKPSSRKRKNRSPSCDSHDLESVEEEEEEDDDDDDGPDEGPVSPLVGTVIQISNAQQCKDFYMKALHAVQQLTMKEILKAWIKVICPSKRTTYPYSVGKSMKKQRRKNGVKSSQIRHEDCTPGPPWWPKHVRHIEPDHLGSPERLELAAHILTSFELRRLPQPTWTADLQKITNDYCQLGTQKELLGQLGREKQAARRKMIKKVFQVAIIQEEVHRGWQDDFTYTITDFPILPKVASQAKAAKSDEEDKSDSQSKPSPVSRPPPEREDTVEFDMERLAKPKERMPVTVLPSQPFQPSQPSQMPVNETHGLPLNDVLPQAFPHPTHPLREYRANYDDPSSYSNCGMPPPASMSGYDDVKYPVDDYYRPAPRLLCHSEIGDQPRHHYVQYLNPQPEPLMSGQLQYPSADLNATAHGYYDEYYSYGDQPAAPPSSANSSFDAGSMHGISTATPSVPAFDQSVYLHGPQQQQQPQPQYNDYVPQQQHQSHQQRNNMYRPC</sequence>
<feature type="region of interest" description="Disordered" evidence="1">
    <location>
        <begin position="151"/>
        <end position="225"/>
    </location>
</feature>
<feature type="compositionally biased region" description="Basic residues" evidence="1">
    <location>
        <begin position="280"/>
        <end position="289"/>
    </location>
</feature>
<feature type="compositionally biased region" description="Acidic residues" evidence="1">
    <location>
        <begin position="202"/>
        <end position="218"/>
    </location>
</feature>
<feature type="compositionally biased region" description="Polar residues" evidence="1">
    <location>
        <begin position="168"/>
        <end position="181"/>
    </location>
</feature>
<dbReference type="Proteomes" id="UP000800041">
    <property type="component" value="Unassembled WGS sequence"/>
</dbReference>
<evidence type="ECO:0000313" key="4">
    <source>
        <dbReference type="Proteomes" id="UP000800041"/>
    </source>
</evidence>
<protein>
    <recommendedName>
        <fullName evidence="2">Subtelomeric hrmA-associated cluster protein AFUB-079030/YDR124W-like helical bundle domain-containing protein</fullName>
    </recommendedName>
</protein>
<accession>A0A6G1GJR5</accession>
<reference evidence="3" key="1">
    <citation type="journal article" date="2020" name="Stud. Mycol.">
        <title>101 Dothideomycetes genomes: a test case for predicting lifestyles and emergence of pathogens.</title>
        <authorList>
            <person name="Haridas S."/>
            <person name="Albert R."/>
            <person name="Binder M."/>
            <person name="Bloem J."/>
            <person name="Labutti K."/>
            <person name="Salamov A."/>
            <person name="Andreopoulos B."/>
            <person name="Baker S."/>
            <person name="Barry K."/>
            <person name="Bills G."/>
            <person name="Bluhm B."/>
            <person name="Cannon C."/>
            <person name="Castanera R."/>
            <person name="Culley D."/>
            <person name="Daum C."/>
            <person name="Ezra D."/>
            <person name="Gonzalez J."/>
            <person name="Henrissat B."/>
            <person name="Kuo A."/>
            <person name="Liang C."/>
            <person name="Lipzen A."/>
            <person name="Lutzoni F."/>
            <person name="Magnuson J."/>
            <person name="Mondo S."/>
            <person name="Nolan M."/>
            <person name="Ohm R."/>
            <person name="Pangilinan J."/>
            <person name="Park H.-J."/>
            <person name="Ramirez L."/>
            <person name="Alfaro M."/>
            <person name="Sun H."/>
            <person name="Tritt A."/>
            <person name="Yoshinaga Y."/>
            <person name="Zwiers L.-H."/>
            <person name="Turgeon B."/>
            <person name="Goodwin S."/>
            <person name="Spatafora J."/>
            <person name="Crous P."/>
            <person name="Grigoriev I."/>
        </authorList>
    </citation>
    <scope>NUCLEOTIDE SEQUENCE</scope>
    <source>
        <strain evidence="3">CBS 113979</strain>
    </source>
</reference>